<feature type="transmembrane region" description="Helical" evidence="2">
    <location>
        <begin position="72"/>
        <end position="92"/>
    </location>
</feature>
<feature type="transmembrane region" description="Helical" evidence="2">
    <location>
        <begin position="506"/>
        <end position="526"/>
    </location>
</feature>
<feature type="transmembrane region" description="Helical" evidence="2">
    <location>
        <begin position="538"/>
        <end position="560"/>
    </location>
</feature>
<sequence>MLTLRFIFDHLLLSNFALSGTMWRSGSGSAICNNVIGHEKGAAWLVGMSFFAFASLFTFCPFSPAKGIRRGTIAILILLIVDSMIGVAYAHLEDEKRVFKLHARKIENNLGLPFGSYRRSPSSFFALASTYLDRLNSTLSSQVVGGMDMSEYLADIDLDMYKNGEGREANDVQTRLSIAQSELYYFHHLTPSPISVARKVVICLPHYLLFALSPGLSLIASLIVVVSSSEEGQHAHTRRRAMLLYFLLVFYPLSITDGDLLFGHVITALMRRVGVGSEEYSADTVVPNMIASLISISIMLVTSLFILHKYRMESAIMYGRRNAQSREGREEEKKRDGCGQGKRGEKEEEGRQEVGREGEECDESEVRSENGRTTAGSDVIPLPYIAVIMWMKERTEKIRYNSGVGRMHMRVEDGGEAQWWSPCLPSYFHHPNVISAPPLHMFDLFIAMVGSCMYAAGALHIIRSISNDWVDDSILGVIATCFRLFALGVGGYAATARHKILLQPRFSAFISSSIVVLLFVFVLGGLTRVEDGSVIELVLIVAGLVSAIVCTFLCSFVVVATTSVVSGVLTPLHWVWGALTMACTLLVSMSNMVEGVLSVIMFDTSRVLSFSSLKKGVSHVGVQLDDTRLSGDEALFNAVAGSCMLTMGAVFFYFSVVLKSKMKSSLPSPH</sequence>
<feature type="transmembrane region" description="Helical" evidence="2">
    <location>
        <begin position="207"/>
        <end position="229"/>
    </location>
</feature>
<dbReference type="AlphaFoldDB" id="A0A7S3D396"/>
<gene>
    <name evidence="3" type="ORF">PBIL07802_LOCUS7311</name>
</gene>
<dbReference type="EMBL" id="HBIB01011295">
    <property type="protein sequence ID" value="CAE0245131.1"/>
    <property type="molecule type" value="Transcribed_RNA"/>
</dbReference>
<feature type="transmembrane region" description="Helical" evidence="2">
    <location>
        <begin position="42"/>
        <end position="60"/>
    </location>
</feature>
<feature type="region of interest" description="Disordered" evidence="1">
    <location>
        <begin position="322"/>
        <end position="374"/>
    </location>
</feature>
<protein>
    <submittedName>
        <fullName evidence="3">Uncharacterized protein</fullName>
    </submittedName>
</protein>
<feature type="transmembrane region" description="Helical" evidence="2">
    <location>
        <begin position="241"/>
        <end position="266"/>
    </location>
</feature>
<feature type="transmembrane region" description="Helical" evidence="2">
    <location>
        <begin position="286"/>
        <end position="307"/>
    </location>
</feature>
<feature type="transmembrane region" description="Helical" evidence="2">
    <location>
        <begin position="634"/>
        <end position="658"/>
    </location>
</feature>
<feature type="transmembrane region" description="Helical" evidence="2">
    <location>
        <begin position="444"/>
        <end position="462"/>
    </location>
</feature>
<evidence type="ECO:0000256" key="1">
    <source>
        <dbReference type="SAM" id="MobiDB-lite"/>
    </source>
</evidence>
<organism evidence="3">
    <name type="scientific">Palpitomonas bilix</name>
    <dbReference type="NCBI Taxonomy" id="652834"/>
    <lineage>
        <taxon>Eukaryota</taxon>
        <taxon>Eukaryota incertae sedis</taxon>
    </lineage>
</organism>
<evidence type="ECO:0000256" key="2">
    <source>
        <dbReference type="SAM" id="Phobius"/>
    </source>
</evidence>
<keyword evidence="2" id="KW-1133">Transmembrane helix</keyword>
<keyword evidence="2" id="KW-0812">Transmembrane</keyword>
<name>A0A7S3D396_9EUKA</name>
<feature type="transmembrane region" description="Helical" evidence="2">
    <location>
        <begin position="572"/>
        <end position="593"/>
    </location>
</feature>
<reference evidence="3" key="1">
    <citation type="submission" date="2021-01" db="EMBL/GenBank/DDBJ databases">
        <authorList>
            <person name="Corre E."/>
            <person name="Pelletier E."/>
            <person name="Niang G."/>
            <person name="Scheremetjew M."/>
            <person name="Finn R."/>
            <person name="Kale V."/>
            <person name="Holt S."/>
            <person name="Cochrane G."/>
            <person name="Meng A."/>
            <person name="Brown T."/>
            <person name="Cohen L."/>
        </authorList>
    </citation>
    <scope>NUCLEOTIDE SEQUENCE</scope>
    <source>
        <strain evidence="3">NIES-2562</strain>
    </source>
</reference>
<feature type="compositionally biased region" description="Basic and acidic residues" evidence="1">
    <location>
        <begin position="324"/>
        <end position="370"/>
    </location>
</feature>
<feature type="transmembrane region" description="Helical" evidence="2">
    <location>
        <begin position="474"/>
        <end position="494"/>
    </location>
</feature>
<keyword evidence="2" id="KW-0472">Membrane</keyword>
<proteinExistence type="predicted"/>
<evidence type="ECO:0000313" key="3">
    <source>
        <dbReference type="EMBL" id="CAE0245131.1"/>
    </source>
</evidence>
<accession>A0A7S3D396</accession>